<proteinExistence type="predicted"/>
<gene>
    <name evidence="2" type="ORF">B0H64DRAFT_397266</name>
</gene>
<comment type="caution">
    <text evidence="2">The sequence shown here is derived from an EMBL/GenBank/DDBJ whole genome shotgun (WGS) entry which is preliminary data.</text>
</comment>
<dbReference type="RefSeq" id="XP_062659579.1">
    <property type="nucleotide sequence ID" value="XM_062803863.1"/>
</dbReference>
<dbReference type="GeneID" id="87840811"/>
<feature type="chain" id="PRO_5041935698" description="Secreted protein" evidence="1">
    <location>
        <begin position="27"/>
        <end position="102"/>
    </location>
</feature>
<reference evidence="2" key="2">
    <citation type="submission" date="2023-06" db="EMBL/GenBank/DDBJ databases">
        <authorList>
            <consortium name="Lawrence Berkeley National Laboratory"/>
            <person name="Haridas S."/>
            <person name="Hensen N."/>
            <person name="Bonometti L."/>
            <person name="Westerberg I."/>
            <person name="Brannstrom I.O."/>
            <person name="Guillou S."/>
            <person name="Cros-Aarteil S."/>
            <person name="Calhoun S."/>
            <person name="Kuo A."/>
            <person name="Mondo S."/>
            <person name="Pangilinan J."/>
            <person name="Riley R."/>
            <person name="Labutti K."/>
            <person name="Andreopoulos B."/>
            <person name="Lipzen A."/>
            <person name="Chen C."/>
            <person name="Yanf M."/>
            <person name="Daum C."/>
            <person name="Ng V."/>
            <person name="Clum A."/>
            <person name="Steindorff A."/>
            <person name="Ohm R."/>
            <person name="Martin F."/>
            <person name="Silar P."/>
            <person name="Natvig D."/>
            <person name="Lalanne C."/>
            <person name="Gautier V."/>
            <person name="Ament-Velasquez S.L."/>
            <person name="Kruys A."/>
            <person name="Hutchinson M.I."/>
            <person name="Powell A.J."/>
            <person name="Barry K."/>
            <person name="Miller A.N."/>
            <person name="Grigoriev I.V."/>
            <person name="Debuchy R."/>
            <person name="Gladieux P."/>
            <person name="Thoren M.H."/>
            <person name="Johannesson H."/>
        </authorList>
    </citation>
    <scope>NUCLEOTIDE SEQUENCE</scope>
    <source>
        <strain evidence="2">CBS 168.71</strain>
    </source>
</reference>
<protein>
    <recommendedName>
        <fullName evidence="4">Secreted protein</fullName>
    </recommendedName>
</protein>
<dbReference type="Proteomes" id="UP001278766">
    <property type="component" value="Unassembled WGS sequence"/>
</dbReference>
<sequence length="102" mass="10828">MWLCGGVPALEPFFSFLSSGLACCDASYFSRSGGQPGSVICFPSFPSVCSTDPVSKSHGTCVTRFFFVCGQLRSVVPCLFVHALGDEFLNATVAWATFRGGV</sequence>
<dbReference type="AlphaFoldDB" id="A0AAE0HGK1"/>
<feature type="signal peptide" evidence="1">
    <location>
        <begin position="1"/>
        <end position="26"/>
    </location>
</feature>
<name>A0AAE0HGK1_9PEZI</name>
<organism evidence="2 3">
    <name type="scientific">Chaetomium fimeti</name>
    <dbReference type="NCBI Taxonomy" id="1854472"/>
    <lineage>
        <taxon>Eukaryota</taxon>
        <taxon>Fungi</taxon>
        <taxon>Dikarya</taxon>
        <taxon>Ascomycota</taxon>
        <taxon>Pezizomycotina</taxon>
        <taxon>Sordariomycetes</taxon>
        <taxon>Sordariomycetidae</taxon>
        <taxon>Sordariales</taxon>
        <taxon>Chaetomiaceae</taxon>
        <taxon>Chaetomium</taxon>
    </lineage>
</organism>
<reference evidence="2" key="1">
    <citation type="journal article" date="2023" name="Mol. Phylogenet. Evol.">
        <title>Genome-scale phylogeny and comparative genomics of the fungal order Sordariales.</title>
        <authorList>
            <person name="Hensen N."/>
            <person name="Bonometti L."/>
            <person name="Westerberg I."/>
            <person name="Brannstrom I.O."/>
            <person name="Guillou S."/>
            <person name="Cros-Aarteil S."/>
            <person name="Calhoun S."/>
            <person name="Haridas S."/>
            <person name="Kuo A."/>
            <person name="Mondo S."/>
            <person name="Pangilinan J."/>
            <person name="Riley R."/>
            <person name="LaButti K."/>
            <person name="Andreopoulos B."/>
            <person name="Lipzen A."/>
            <person name="Chen C."/>
            <person name="Yan M."/>
            <person name="Daum C."/>
            <person name="Ng V."/>
            <person name="Clum A."/>
            <person name="Steindorff A."/>
            <person name="Ohm R.A."/>
            <person name="Martin F."/>
            <person name="Silar P."/>
            <person name="Natvig D.O."/>
            <person name="Lalanne C."/>
            <person name="Gautier V."/>
            <person name="Ament-Velasquez S.L."/>
            <person name="Kruys A."/>
            <person name="Hutchinson M.I."/>
            <person name="Powell A.J."/>
            <person name="Barry K."/>
            <person name="Miller A.N."/>
            <person name="Grigoriev I.V."/>
            <person name="Debuchy R."/>
            <person name="Gladieux P."/>
            <person name="Hiltunen Thoren M."/>
            <person name="Johannesson H."/>
        </authorList>
    </citation>
    <scope>NUCLEOTIDE SEQUENCE</scope>
    <source>
        <strain evidence="2">CBS 168.71</strain>
    </source>
</reference>
<accession>A0AAE0HGK1</accession>
<keyword evidence="1" id="KW-0732">Signal</keyword>
<evidence type="ECO:0000313" key="3">
    <source>
        <dbReference type="Proteomes" id="UP001278766"/>
    </source>
</evidence>
<dbReference type="EMBL" id="JAUEPN010000004">
    <property type="protein sequence ID" value="KAK3296065.1"/>
    <property type="molecule type" value="Genomic_DNA"/>
</dbReference>
<evidence type="ECO:0000256" key="1">
    <source>
        <dbReference type="SAM" id="SignalP"/>
    </source>
</evidence>
<keyword evidence="3" id="KW-1185">Reference proteome</keyword>
<evidence type="ECO:0008006" key="4">
    <source>
        <dbReference type="Google" id="ProtNLM"/>
    </source>
</evidence>
<evidence type="ECO:0000313" key="2">
    <source>
        <dbReference type="EMBL" id="KAK3296065.1"/>
    </source>
</evidence>